<proteinExistence type="predicted"/>
<reference evidence="1" key="1">
    <citation type="submission" date="2019-02" db="EMBL/GenBank/DDBJ databases">
        <authorList>
            <person name="Gruber-Vodicka R. H."/>
            <person name="Seah K. B. B."/>
        </authorList>
    </citation>
    <scope>NUCLEOTIDE SEQUENCE</scope>
    <source>
        <strain evidence="1">BECK_BZ106</strain>
    </source>
</reference>
<protein>
    <submittedName>
        <fullName evidence="1">Uncharacterized protein</fullName>
    </submittedName>
</protein>
<name>A0A450T4W5_9GAMM</name>
<sequence>MNTIKLVKRFKARIDHFSKIDLFHRDAKNKIYQTIKRKVEKASKLTPHGDLIYLDVDKESLPTKPNLLAFDQRNIQFKSVENRRYRPPPPTPEVQNWNITHERPPRKHSQVNSDTMRVHIYTKRIFNEKIGKKIMEISRQLQNIGSPFKIVVVGYKPPTKKYFEDFIKKHDIPESSYTSKKFTKESVKAGYEGENKRIDWSYYICDVGPGNNNTLMSCLSKLNNKLKLSTSDIRGSSNTSDYNVFSNAFSNAFSKILSWRW</sequence>
<evidence type="ECO:0000313" key="1">
    <source>
        <dbReference type="EMBL" id="VFJ61487.1"/>
    </source>
</evidence>
<dbReference type="AlphaFoldDB" id="A0A450T4W5"/>
<gene>
    <name evidence="1" type="ORF">BECKFW1821B_GA0114236_10661</name>
</gene>
<dbReference type="EMBL" id="CAADFD010000066">
    <property type="protein sequence ID" value="VFJ61487.1"/>
    <property type="molecule type" value="Genomic_DNA"/>
</dbReference>
<organism evidence="1">
    <name type="scientific">Candidatus Kentrum sp. FW</name>
    <dbReference type="NCBI Taxonomy" id="2126338"/>
    <lineage>
        <taxon>Bacteria</taxon>
        <taxon>Pseudomonadati</taxon>
        <taxon>Pseudomonadota</taxon>
        <taxon>Gammaproteobacteria</taxon>
        <taxon>Candidatus Kentrum</taxon>
    </lineage>
</organism>
<accession>A0A450T4W5</accession>